<evidence type="ECO:0000313" key="2">
    <source>
        <dbReference type="EMBL" id="CAG5102082.1"/>
    </source>
</evidence>
<evidence type="ECO:0000256" key="1">
    <source>
        <dbReference type="SAM" id="MobiDB-lite"/>
    </source>
</evidence>
<accession>A0A8J2HNB0</accession>
<dbReference type="Proteomes" id="UP000786811">
    <property type="component" value="Unassembled WGS sequence"/>
</dbReference>
<dbReference type="EMBL" id="CAJNRD030001123">
    <property type="protein sequence ID" value="CAG5102082.1"/>
    <property type="molecule type" value="Genomic_DNA"/>
</dbReference>
<name>A0A8J2HNB0_COTCN</name>
<keyword evidence="3" id="KW-1185">Reference proteome</keyword>
<sequence>MADRRPAEEAAATDLSDDSRVLRERHKKRVVENHQLMMTTVTTNFSSSNSNNNNTCSGFGSGSGSDSNSGGCNEAEDDDDDDDDEDEDEDEDDEEDEDEDDEEDDDDDEDEEDVPENKLKPNNGVKNGKSVNRKANNKAGLLKKSTIQKEQRIRVKYGASGNCETDGNREPTSISTTVLDAAAAAVAVSAIPETVKDLHQHKQLKKSMSSDVEVVARFGSPFKGQIRAAEDTLVGPCGKKRCADRYDSSESSDRCLKSFF</sequence>
<feature type="compositionally biased region" description="Acidic residues" evidence="1">
    <location>
        <begin position="74"/>
        <end position="114"/>
    </location>
</feature>
<reference evidence="2" key="1">
    <citation type="submission" date="2021-04" db="EMBL/GenBank/DDBJ databases">
        <authorList>
            <person name="Chebbi M.A.C M."/>
        </authorList>
    </citation>
    <scope>NUCLEOTIDE SEQUENCE</scope>
</reference>
<feature type="compositionally biased region" description="Low complexity" evidence="1">
    <location>
        <begin position="43"/>
        <end position="73"/>
    </location>
</feature>
<organism evidence="2 3">
    <name type="scientific">Cotesia congregata</name>
    <name type="common">Parasitoid wasp</name>
    <name type="synonym">Apanteles congregatus</name>
    <dbReference type="NCBI Taxonomy" id="51543"/>
    <lineage>
        <taxon>Eukaryota</taxon>
        <taxon>Metazoa</taxon>
        <taxon>Ecdysozoa</taxon>
        <taxon>Arthropoda</taxon>
        <taxon>Hexapoda</taxon>
        <taxon>Insecta</taxon>
        <taxon>Pterygota</taxon>
        <taxon>Neoptera</taxon>
        <taxon>Endopterygota</taxon>
        <taxon>Hymenoptera</taxon>
        <taxon>Apocrita</taxon>
        <taxon>Ichneumonoidea</taxon>
        <taxon>Braconidae</taxon>
        <taxon>Microgastrinae</taxon>
        <taxon>Cotesia</taxon>
    </lineage>
</organism>
<dbReference type="AlphaFoldDB" id="A0A8J2HNB0"/>
<proteinExistence type="predicted"/>
<comment type="caution">
    <text evidence="2">The sequence shown here is derived from an EMBL/GenBank/DDBJ whole genome shotgun (WGS) entry which is preliminary data.</text>
</comment>
<evidence type="ECO:0000313" key="3">
    <source>
        <dbReference type="Proteomes" id="UP000786811"/>
    </source>
</evidence>
<gene>
    <name evidence="2" type="ORF">HICCMSTLAB_LOCUS10837</name>
</gene>
<feature type="region of interest" description="Disordered" evidence="1">
    <location>
        <begin position="1"/>
        <end position="147"/>
    </location>
</feature>
<dbReference type="OrthoDB" id="7701354at2759"/>
<protein>
    <submittedName>
        <fullName evidence="2">Uncharacterized protein</fullName>
    </submittedName>
</protein>